<gene>
    <name evidence="1" type="ORF">PanWU01x14_209440</name>
</gene>
<name>A0A2P5BUF1_PARAD</name>
<sequence>MEVEVAMFQHVCLRYAQYGRVARASCAPRPVVPQWCASIPRAGAPRPQHSATRPVPPGTRSWVPSHPLWSDMATFSGPRSTPFWAMFPANLGHVPRLSRSLAEAGAKCSMTLQPCSHSLSHIPTFLGHLSECPPSTRISLAHVYARWSCARRVSRPRACSSYVHAMLCACSSLCSPCCAHVPLARTSCCARMSL</sequence>
<protein>
    <submittedName>
        <fullName evidence="1">Uncharacterized protein</fullName>
    </submittedName>
</protein>
<evidence type="ECO:0000313" key="2">
    <source>
        <dbReference type="Proteomes" id="UP000237105"/>
    </source>
</evidence>
<organism evidence="1 2">
    <name type="scientific">Parasponia andersonii</name>
    <name type="common">Sponia andersonii</name>
    <dbReference type="NCBI Taxonomy" id="3476"/>
    <lineage>
        <taxon>Eukaryota</taxon>
        <taxon>Viridiplantae</taxon>
        <taxon>Streptophyta</taxon>
        <taxon>Embryophyta</taxon>
        <taxon>Tracheophyta</taxon>
        <taxon>Spermatophyta</taxon>
        <taxon>Magnoliopsida</taxon>
        <taxon>eudicotyledons</taxon>
        <taxon>Gunneridae</taxon>
        <taxon>Pentapetalae</taxon>
        <taxon>rosids</taxon>
        <taxon>fabids</taxon>
        <taxon>Rosales</taxon>
        <taxon>Cannabaceae</taxon>
        <taxon>Parasponia</taxon>
    </lineage>
</organism>
<accession>A0A2P5BUF1</accession>
<evidence type="ECO:0000313" key="1">
    <source>
        <dbReference type="EMBL" id="PON52420.1"/>
    </source>
</evidence>
<dbReference type="AlphaFoldDB" id="A0A2P5BUF1"/>
<proteinExistence type="predicted"/>
<dbReference type="Proteomes" id="UP000237105">
    <property type="component" value="Unassembled WGS sequence"/>
</dbReference>
<keyword evidence="2" id="KW-1185">Reference proteome</keyword>
<dbReference type="EMBL" id="JXTB01000219">
    <property type="protein sequence ID" value="PON52420.1"/>
    <property type="molecule type" value="Genomic_DNA"/>
</dbReference>
<reference evidence="2" key="1">
    <citation type="submission" date="2016-06" db="EMBL/GenBank/DDBJ databases">
        <title>Parallel loss of symbiosis genes in relatives of nitrogen-fixing non-legume Parasponia.</title>
        <authorList>
            <person name="Van Velzen R."/>
            <person name="Holmer R."/>
            <person name="Bu F."/>
            <person name="Rutten L."/>
            <person name="Van Zeijl A."/>
            <person name="Liu W."/>
            <person name="Santuari L."/>
            <person name="Cao Q."/>
            <person name="Sharma T."/>
            <person name="Shen D."/>
            <person name="Roswanjaya Y."/>
            <person name="Wardhani T."/>
            <person name="Kalhor M.S."/>
            <person name="Jansen J."/>
            <person name="Van den Hoogen J."/>
            <person name="Gungor B."/>
            <person name="Hartog M."/>
            <person name="Hontelez J."/>
            <person name="Verver J."/>
            <person name="Yang W.-C."/>
            <person name="Schijlen E."/>
            <person name="Repin R."/>
            <person name="Schilthuizen M."/>
            <person name="Schranz E."/>
            <person name="Heidstra R."/>
            <person name="Miyata K."/>
            <person name="Fedorova E."/>
            <person name="Kohlen W."/>
            <person name="Bisseling T."/>
            <person name="Smit S."/>
            <person name="Geurts R."/>
        </authorList>
    </citation>
    <scope>NUCLEOTIDE SEQUENCE [LARGE SCALE GENOMIC DNA]</scope>
    <source>
        <strain evidence="2">cv. WU1-14</strain>
    </source>
</reference>
<comment type="caution">
    <text evidence="1">The sequence shown here is derived from an EMBL/GenBank/DDBJ whole genome shotgun (WGS) entry which is preliminary data.</text>
</comment>